<evidence type="ECO:0000313" key="1">
    <source>
        <dbReference type="EMBL" id="RTH02246.1"/>
    </source>
</evidence>
<dbReference type="AlphaFoldDB" id="A0A430R4C1"/>
<evidence type="ECO:0000313" key="2">
    <source>
        <dbReference type="Proteomes" id="UP000288082"/>
    </source>
</evidence>
<comment type="caution">
    <text evidence="1">The sequence shown here is derived from an EMBL/GenBank/DDBJ whole genome shotgun (WGS) entry which is preliminary data.</text>
</comment>
<dbReference type="Proteomes" id="UP000288082">
    <property type="component" value="Unassembled WGS sequence"/>
</dbReference>
<proteinExistence type="predicted"/>
<name>A0A430R4C1_THESC</name>
<sequence length="334" mass="36977">IEGLPYHEKKKKMLGDLLHGAYAHLNAVMATALGVSTLDRYLVDVLGIEGAAQVVAQALRKKLPPEALDKVREALKKYHEKEALRVMQEALERAEAALASAEAIELPEIKDAASLSMAKELNELRKRHLEEALEALGTALGMVEMGAALNLALRGKGRERIAVDFGDAETEAVITGLRGLGLKPDEDYRAWRDEDNRMHVELTASALDKLAPDAPAGELAIRARLEAIRRGELDERDWLPKGFVSYPKNIHNDPERPKPFAVPPGFVEGRSASEALREYVASRLADGWKPSDILREVGSVDFVTRYVPESQWEEYSQVLDELFPATREDGTLID</sequence>
<protein>
    <submittedName>
        <fullName evidence="1">Uncharacterized protein</fullName>
    </submittedName>
</protein>
<feature type="non-terminal residue" evidence="1">
    <location>
        <position position="334"/>
    </location>
</feature>
<feature type="non-terminal residue" evidence="1">
    <location>
        <position position="1"/>
    </location>
</feature>
<dbReference type="EMBL" id="PELM01000249">
    <property type="protein sequence ID" value="RTH02246.1"/>
    <property type="molecule type" value="Genomic_DNA"/>
</dbReference>
<reference evidence="1 2" key="1">
    <citation type="journal article" date="2019" name="Extremophiles">
        <title>Biogeography of thermophiles and predominance of Thermus scotoductus in domestic water heaters.</title>
        <authorList>
            <person name="Wilpiszeski R.L."/>
            <person name="Zhang Z."/>
            <person name="House C.H."/>
        </authorList>
    </citation>
    <scope>NUCLEOTIDE SEQUENCE [LARGE SCALE GENOMIC DNA]</scope>
    <source>
        <strain evidence="1 2">38_S38</strain>
    </source>
</reference>
<gene>
    <name evidence="1" type="ORF">CSW50_07970</name>
</gene>
<accession>A0A430R4C1</accession>
<organism evidence="1 2">
    <name type="scientific">Thermus scotoductus</name>
    <dbReference type="NCBI Taxonomy" id="37636"/>
    <lineage>
        <taxon>Bacteria</taxon>
        <taxon>Thermotogati</taxon>
        <taxon>Deinococcota</taxon>
        <taxon>Deinococci</taxon>
        <taxon>Thermales</taxon>
        <taxon>Thermaceae</taxon>
        <taxon>Thermus</taxon>
    </lineage>
</organism>